<evidence type="ECO:0000259" key="11">
    <source>
        <dbReference type="PROSITE" id="PS51192"/>
    </source>
</evidence>
<dbReference type="InterPro" id="IPR055180">
    <property type="entry name" value="HsdR_RecA-like_helicase_dom_2"/>
</dbReference>
<sequence length="1107" mass="126576">MKFTEERLEQAIIQLLGEQGYPYVPGSQLNRQPEEVLIKDDLQAFLARQYKREGITDAEIDSVIRQLDMLPTSDLYDSNKQFCEWLSDGFLLKREDPKQKDLYIQLIDFPTESDAAALPELPMAAEPEAEYQVDRNIYKLVNQLKIEGRETHRIPDAILYVNGLPLVVFEFKSAIKEDEANIHHAYVQLTTRYRRDIPQLFVYNALCVISDGVNNKMGSLFADYEFFYAWRKVTGDESIEKDGIDSLHTMLNGLFDKQRLRQVMRHFIYFPDKANQEVKIVCRYPQFYAVNKLYDHILLHKKPEGDGKGGTYFGATGCGKSFTMQFLARRLMKSLAFESPTIVLITDRTDLDDQLSKQMTNAKTYMGDETIVSVESREQLRMLLKGRNSGGVFLTTIHKFTEDTELLTERDNVICISDEAHRSQVNLDQKVSITEDGVKKSYGFAYHLHQSLPNATYVGFTGTPIDATLDVFGEVVDSYTMSESVKDEITVRIVYEGRAAKVILDNRKLEEIEKYYQDCAEAGASEYQIEQSKKAVASMGSILGDPDRIRALARDFVAHYENRLAEGSTVKGKAMFVSSERKVAWAFYKELRTLRPQWFEVLECEEGVELSEKEKKKIKPMERVKMVMTRGKDDEKELYDLLGSSRGEKDYRKELDRQFKNEKSNFKIAIVVDMWLTGFDVPFLDTIYIDKPIQKHNLIQTISRVNRKFSGKDKGLVVDYIGIKSQMNQALAQFSKADEANFEDVQQSVIVVKDHLDLLRQIFHKFDASSYFSGRTGIVPDNSSISAIHGSHPVEQLNCLNNAAEFVLKFGTLEKRFMALVKRLKAAYDVCCGSELLTGDERDRIHFYLAVRSIVFKLTRGEAPDTAQMNAKVRELIAQAIQSDGVEEIFRLGEGGATARDGGSAISAGSATGAEIDIFDEDYLAKIDKIKLPHTKIQLLQKMLAKAIEGFKETNRAKGIEFTQKFQSLVNRYNERREEDVLVSEVLEDFSDEIINLMSDLKREMSSFDGMGISFEEKAFYDILMSLAVKYDFSYPEDKLVELSQAVKKVVDDKARFPDWNNRDDIKASLKVDLILLLAKFGYPPVSRDEVYKEIFEQAENFKKNRL</sequence>
<comment type="subunit">
    <text evidence="10">The type I restriction/modification system is composed of three polypeptides R, M and S.</text>
</comment>
<dbReference type="InterPro" id="IPR051268">
    <property type="entry name" value="Type-I_R_enzyme_R_subunit"/>
</dbReference>
<dbReference type="PROSITE" id="PS51192">
    <property type="entry name" value="HELICASE_ATP_BIND_1"/>
    <property type="match status" value="1"/>
</dbReference>
<keyword evidence="5 10" id="KW-0680">Restriction system</keyword>
<dbReference type="RefSeq" id="WP_262565097.1">
    <property type="nucleotide sequence ID" value="NZ_JAPFCC010000001.1"/>
</dbReference>
<dbReference type="Proteomes" id="UP001209854">
    <property type="component" value="Unassembled WGS sequence"/>
</dbReference>
<dbReference type="InterPro" id="IPR040980">
    <property type="entry name" value="SWI2_SNF2"/>
</dbReference>
<dbReference type="Pfam" id="PF11867">
    <property type="entry name" value="T1RH-like_C"/>
    <property type="match status" value="1"/>
</dbReference>
<dbReference type="InterPro" id="IPR007409">
    <property type="entry name" value="Restrct_endonuc_type1_HsdR_N"/>
</dbReference>
<dbReference type="CDD" id="cd18800">
    <property type="entry name" value="SF2_C_EcoR124I-like"/>
    <property type="match status" value="1"/>
</dbReference>
<keyword evidence="9 10" id="KW-0238">DNA-binding</keyword>
<accession>A0ABT3N127</accession>
<keyword evidence="6" id="KW-0255">Endonuclease</keyword>
<evidence type="ECO:0000256" key="8">
    <source>
        <dbReference type="ARBA" id="ARBA00022840"/>
    </source>
</evidence>
<gene>
    <name evidence="12" type="ORF">NX722_22415</name>
</gene>
<comment type="caution">
    <text evidence="12">The sequence shown here is derived from an EMBL/GenBank/DDBJ whole genome shotgun (WGS) entry which is preliminary data.</text>
</comment>
<dbReference type="Pfam" id="PF04313">
    <property type="entry name" value="HSDR_N"/>
    <property type="match status" value="1"/>
</dbReference>
<evidence type="ECO:0000256" key="3">
    <source>
        <dbReference type="ARBA" id="ARBA00022722"/>
    </source>
</evidence>
<organism evidence="12 13">
    <name type="scientific">Endozoicomonas gorgoniicola</name>
    <dbReference type="NCBI Taxonomy" id="1234144"/>
    <lineage>
        <taxon>Bacteria</taxon>
        <taxon>Pseudomonadati</taxon>
        <taxon>Pseudomonadota</taxon>
        <taxon>Gammaproteobacteria</taxon>
        <taxon>Oceanospirillales</taxon>
        <taxon>Endozoicomonadaceae</taxon>
        <taxon>Endozoicomonas</taxon>
    </lineage>
</organism>
<keyword evidence="4 10" id="KW-0547">Nucleotide-binding</keyword>
<dbReference type="NCBIfam" id="TIGR00348">
    <property type="entry name" value="hsdR"/>
    <property type="match status" value="1"/>
</dbReference>
<proteinExistence type="inferred from homology"/>
<dbReference type="InterPro" id="IPR014001">
    <property type="entry name" value="Helicase_ATP-bd"/>
</dbReference>
<evidence type="ECO:0000313" key="13">
    <source>
        <dbReference type="Proteomes" id="UP001209854"/>
    </source>
</evidence>
<dbReference type="Pfam" id="PF18766">
    <property type="entry name" value="SWI2_SNF2"/>
    <property type="match status" value="1"/>
</dbReference>
<name>A0ABT3N127_9GAMM</name>
<evidence type="ECO:0000256" key="10">
    <source>
        <dbReference type="RuleBase" id="RU364115"/>
    </source>
</evidence>
<dbReference type="InterPro" id="IPR021810">
    <property type="entry name" value="T1RH-like_C"/>
</dbReference>
<comment type="catalytic activity">
    <reaction evidence="1 10">
        <text>Endonucleolytic cleavage of DNA to give random double-stranded fragments with terminal 5'-phosphates, ATP is simultaneously hydrolyzed.</text>
        <dbReference type="EC" id="3.1.21.3"/>
    </reaction>
</comment>
<evidence type="ECO:0000313" key="12">
    <source>
        <dbReference type="EMBL" id="MCW7555332.1"/>
    </source>
</evidence>
<evidence type="ECO:0000256" key="9">
    <source>
        <dbReference type="ARBA" id="ARBA00023125"/>
    </source>
</evidence>
<comment type="similarity">
    <text evidence="2 10">Belongs to the HsdR family.</text>
</comment>
<feature type="domain" description="Helicase ATP-binding" evidence="11">
    <location>
        <begin position="301"/>
        <end position="482"/>
    </location>
</feature>
<dbReference type="Gene3D" id="3.40.50.300">
    <property type="entry name" value="P-loop containing nucleotide triphosphate hydrolases"/>
    <property type="match status" value="2"/>
</dbReference>
<evidence type="ECO:0000256" key="4">
    <source>
        <dbReference type="ARBA" id="ARBA00022741"/>
    </source>
</evidence>
<reference evidence="12 13" key="1">
    <citation type="submission" date="2022-10" db="EMBL/GenBank/DDBJ databases">
        <title>High-quality genome sequences of two octocoral-associated bacteria, Endozoicomonas euniceicola EF212 and Endozoicomonas gorgoniicola PS125.</title>
        <authorList>
            <person name="Chiou Y.-J."/>
            <person name="Chen Y.-H."/>
        </authorList>
    </citation>
    <scope>NUCLEOTIDE SEQUENCE [LARGE SCALE GENOMIC DNA]</scope>
    <source>
        <strain evidence="12 13">PS125</strain>
    </source>
</reference>
<evidence type="ECO:0000256" key="6">
    <source>
        <dbReference type="ARBA" id="ARBA00022759"/>
    </source>
</evidence>
<comment type="function">
    <text evidence="10">Subunit R is required for both nuclease and ATPase activities, but not for modification.</text>
</comment>
<evidence type="ECO:0000256" key="2">
    <source>
        <dbReference type="ARBA" id="ARBA00008598"/>
    </source>
</evidence>
<protein>
    <recommendedName>
        <fullName evidence="10">Type I restriction enzyme endonuclease subunit</fullName>
        <shortName evidence="10">R protein</shortName>
        <ecNumber evidence="10">3.1.21.3</ecNumber>
    </recommendedName>
</protein>
<keyword evidence="13" id="KW-1185">Reference proteome</keyword>
<dbReference type="Pfam" id="PF22679">
    <property type="entry name" value="T1R_D3-like"/>
    <property type="match status" value="1"/>
</dbReference>
<dbReference type="InterPro" id="IPR004473">
    <property type="entry name" value="Restrct_endonuc_typeI_HsdR"/>
</dbReference>
<dbReference type="PANTHER" id="PTHR30195:SF15">
    <property type="entry name" value="TYPE I RESTRICTION ENZYME HINDI ENDONUCLEASE SUBUNIT"/>
    <property type="match status" value="1"/>
</dbReference>
<evidence type="ECO:0000256" key="1">
    <source>
        <dbReference type="ARBA" id="ARBA00000851"/>
    </source>
</evidence>
<dbReference type="SMART" id="SM00487">
    <property type="entry name" value="DEXDc"/>
    <property type="match status" value="1"/>
</dbReference>
<dbReference type="Gene3D" id="3.90.1570.50">
    <property type="match status" value="1"/>
</dbReference>
<keyword evidence="7 10" id="KW-0378">Hydrolase</keyword>
<dbReference type="SUPFAM" id="SSF52540">
    <property type="entry name" value="P-loop containing nucleoside triphosphate hydrolases"/>
    <property type="match status" value="2"/>
</dbReference>
<keyword evidence="3" id="KW-0540">Nuclease</keyword>
<dbReference type="PANTHER" id="PTHR30195">
    <property type="entry name" value="TYPE I SITE-SPECIFIC DEOXYRIBONUCLEASE PROTEIN SUBUNIT M AND R"/>
    <property type="match status" value="1"/>
</dbReference>
<dbReference type="InterPro" id="IPR027417">
    <property type="entry name" value="P-loop_NTPase"/>
</dbReference>
<evidence type="ECO:0000256" key="7">
    <source>
        <dbReference type="ARBA" id="ARBA00022801"/>
    </source>
</evidence>
<dbReference type="EMBL" id="JAPFCC010000001">
    <property type="protein sequence ID" value="MCW7555332.1"/>
    <property type="molecule type" value="Genomic_DNA"/>
</dbReference>
<dbReference type="EC" id="3.1.21.3" evidence="10"/>
<evidence type="ECO:0000256" key="5">
    <source>
        <dbReference type="ARBA" id="ARBA00022747"/>
    </source>
</evidence>
<keyword evidence="8 10" id="KW-0067">ATP-binding</keyword>
<dbReference type="CDD" id="cd22332">
    <property type="entry name" value="HsdR_N"/>
    <property type="match status" value="1"/>
</dbReference>
<dbReference type="GO" id="GO:0009035">
    <property type="term" value="F:type I site-specific deoxyribonuclease activity"/>
    <property type="evidence" value="ECO:0007669"/>
    <property type="project" value="UniProtKB-EC"/>
</dbReference>